<keyword evidence="4" id="KW-1185">Reference proteome</keyword>
<gene>
    <name evidence="3" type="ORF">COCNU_04G012500</name>
</gene>
<organism evidence="3 4">
    <name type="scientific">Cocos nucifera</name>
    <name type="common">Coconut palm</name>
    <dbReference type="NCBI Taxonomy" id="13894"/>
    <lineage>
        <taxon>Eukaryota</taxon>
        <taxon>Viridiplantae</taxon>
        <taxon>Streptophyta</taxon>
        <taxon>Embryophyta</taxon>
        <taxon>Tracheophyta</taxon>
        <taxon>Spermatophyta</taxon>
        <taxon>Magnoliopsida</taxon>
        <taxon>Liliopsida</taxon>
        <taxon>Arecaceae</taxon>
        <taxon>Arecoideae</taxon>
        <taxon>Cocoseae</taxon>
        <taxon>Attaleinae</taxon>
        <taxon>Cocos</taxon>
    </lineage>
</organism>
<evidence type="ECO:0000313" key="3">
    <source>
        <dbReference type="EMBL" id="KAG1338944.1"/>
    </source>
</evidence>
<dbReference type="SMART" id="SM00666">
    <property type="entry name" value="PB1"/>
    <property type="match status" value="1"/>
</dbReference>
<protein>
    <recommendedName>
        <fullName evidence="2">PB1 domain-containing protein</fullName>
    </recommendedName>
</protein>
<feature type="domain" description="PB1" evidence="2">
    <location>
        <begin position="183"/>
        <end position="266"/>
    </location>
</feature>
<reference evidence="3" key="2">
    <citation type="submission" date="2019-07" db="EMBL/GenBank/DDBJ databases">
        <authorList>
            <person name="Yang Y."/>
            <person name="Bocs S."/>
            <person name="Baudouin L."/>
        </authorList>
    </citation>
    <scope>NUCLEOTIDE SEQUENCE</scope>
    <source>
        <tissue evidence="3">Spear leaf of Hainan Tall coconut</tissue>
    </source>
</reference>
<accession>A0A8K0N173</accession>
<dbReference type="Proteomes" id="UP000797356">
    <property type="component" value="Chromosome 4"/>
</dbReference>
<dbReference type="PANTHER" id="PTHR31066:SF85">
    <property type="entry name" value="OS02G0809100 PROTEIN"/>
    <property type="match status" value="1"/>
</dbReference>
<proteinExistence type="predicted"/>
<dbReference type="EMBL" id="CM017875">
    <property type="protein sequence ID" value="KAG1338944.1"/>
    <property type="molecule type" value="Genomic_DNA"/>
</dbReference>
<sequence>MPPPAKHELKLWSGLVTSLELGAEILLLLSKNSGVPTKEISLSSSLVSSMQLGPPTRPEPSISSASRKEQSTKIVGSFSLEWESLKYLAKAGGKHMVLAALLTAEFVPELSFLEQLHNMEKVLFLSLRVCSRSYCDLRGIAVFTWRRYTKKQTLFWKKRALYLRMARRKILAICQSGGEFVTHSDGSMSYSGGEAHAIDIDHEMMLHDLKSEISGMFNCDADSFSIKYFLPNNKRTLITVSNDKDLKRMVDFHADSDTTDVYVLKKVENRIIRSVVADSGTPTDATTAIEATHEDAKRQRLCASWDGVENIFLPKKIGL</sequence>
<name>A0A8K0N173_COCNU</name>
<feature type="region of interest" description="Disordered" evidence="1">
    <location>
        <begin position="46"/>
        <end position="68"/>
    </location>
</feature>
<evidence type="ECO:0000256" key="1">
    <source>
        <dbReference type="SAM" id="MobiDB-lite"/>
    </source>
</evidence>
<dbReference type="InterPro" id="IPR053198">
    <property type="entry name" value="Gynoecium_Dev_Regulator"/>
</dbReference>
<comment type="caution">
    <text evidence="3">The sequence shown here is derived from an EMBL/GenBank/DDBJ whole genome shotgun (WGS) entry which is preliminary data.</text>
</comment>
<dbReference type="Gene3D" id="3.10.20.90">
    <property type="entry name" value="Phosphatidylinositol 3-kinase Catalytic Subunit, Chain A, domain 1"/>
    <property type="match status" value="1"/>
</dbReference>
<dbReference type="InterPro" id="IPR000270">
    <property type="entry name" value="PB1_dom"/>
</dbReference>
<reference evidence="3" key="1">
    <citation type="journal article" date="2017" name="Gigascience">
        <title>The genome draft of coconut (Cocos nucifera).</title>
        <authorList>
            <person name="Xiao Y."/>
            <person name="Xu P."/>
            <person name="Fan H."/>
            <person name="Baudouin L."/>
            <person name="Xia W."/>
            <person name="Bocs S."/>
            <person name="Xu J."/>
            <person name="Li Q."/>
            <person name="Guo A."/>
            <person name="Zhou L."/>
            <person name="Li J."/>
            <person name="Wu Y."/>
            <person name="Ma Z."/>
            <person name="Armero A."/>
            <person name="Issali A.E."/>
            <person name="Liu N."/>
            <person name="Peng M."/>
            <person name="Yang Y."/>
        </authorList>
    </citation>
    <scope>NUCLEOTIDE SEQUENCE</scope>
    <source>
        <tissue evidence="3">Spear leaf of Hainan Tall coconut</tissue>
    </source>
</reference>
<dbReference type="SUPFAM" id="SSF54277">
    <property type="entry name" value="CAD &amp; PB1 domains"/>
    <property type="match status" value="1"/>
</dbReference>
<dbReference type="Pfam" id="PF00564">
    <property type="entry name" value="PB1"/>
    <property type="match status" value="1"/>
</dbReference>
<dbReference type="AlphaFoldDB" id="A0A8K0N173"/>
<evidence type="ECO:0000313" key="4">
    <source>
        <dbReference type="Proteomes" id="UP000797356"/>
    </source>
</evidence>
<dbReference type="OrthoDB" id="125347at2759"/>
<dbReference type="CDD" id="cd06410">
    <property type="entry name" value="PB1_UP2"/>
    <property type="match status" value="1"/>
</dbReference>
<evidence type="ECO:0000259" key="2">
    <source>
        <dbReference type="SMART" id="SM00666"/>
    </source>
</evidence>
<dbReference type="PANTHER" id="PTHR31066">
    <property type="entry name" value="OS05G0427100 PROTEIN-RELATED"/>
    <property type="match status" value="1"/>
</dbReference>